<evidence type="ECO:0000313" key="4">
    <source>
        <dbReference type="Proteomes" id="UP000515563"/>
    </source>
</evidence>
<dbReference type="Gene3D" id="3.40.190.10">
    <property type="entry name" value="Periplasmic binding protein-like II"/>
    <property type="match status" value="1"/>
</dbReference>
<evidence type="ECO:0000313" key="3">
    <source>
        <dbReference type="EMBL" id="QNE17055.1"/>
    </source>
</evidence>
<dbReference type="Gene3D" id="3.10.105.10">
    <property type="entry name" value="Dipeptide-binding Protein, Domain 3"/>
    <property type="match status" value="1"/>
</dbReference>
<dbReference type="CDD" id="cd08506">
    <property type="entry name" value="PBP2_clavulanate_OppA2"/>
    <property type="match status" value="1"/>
</dbReference>
<organism evidence="3 4">
    <name type="scientific">Kribbella qitaiheensis</name>
    <dbReference type="NCBI Taxonomy" id="1544730"/>
    <lineage>
        <taxon>Bacteria</taxon>
        <taxon>Bacillati</taxon>
        <taxon>Actinomycetota</taxon>
        <taxon>Actinomycetes</taxon>
        <taxon>Propionibacteriales</taxon>
        <taxon>Kribbellaceae</taxon>
        <taxon>Kribbella</taxon>
    </lineage>
</organism>
<evidence type="ECO:0000259" key="2">
    <source>
        <dbReference type="Pfam" id="PF00496"/>
    </source>
</evidence>
<proteinExistence type="predicted"/>
<dbReference type="SUPFAM" id="SSF53850">
    <property type="entry name" value="Periplasmic binding protein-like II"/>
    <property type="match status" value="1"/>
</dbReference>
<dbReference type="GO" id="GO:0015833">
    <property type="term" value="P:peptide transport"/>
    <property type="evidence" value="ECO:0007669"/>
    <property type="project" value="TreeGrafter"/>
</dbReference>
<dbReference type="Pfam" id="PF00496">
    <property type="entry name" value="SBP_bac_5"/>
    <property type="match status" value="1"/>
</dbReference>
<keyword evidence="4" id="KW-1185">Reference proteome</keyword>
<dbReference type="EMBL" id="CP043661">
    <property type="protein sequence ID" value="QNE17055.1"/>
    <property type="molecule type" value="Genomic_DNA"/>
</dbReference>
<accession>A0A7G6WSU0</accession>
<feature type="signal peptide" evidence="1">
    <location>
        <begin position="1"/>
        <end position="24"/>
    </location>
</feature>
<dbReference type="GO" id="GO:1904680">
    <property type="term" value="F:peptide transmembrane transporter activity"/>
    <property type="evidence" value="ECO:0007669"/>
    <property type="project" value="TreeGrafter"/>
</dbReference>
<reference evidence="4" key="1">
    <citation type="submission" date="2019-09" db="EMBL/GenBank/DDBJ databases">
        <title>Antimicrobial potential of Antarctic Bacteria.</title>
        <authorList>
            <person name="Benaud N."/>
            <person name="Edwards R.J."/>
            <person name="Ferrari B.C."/>
        </authorList>
    </citation>
    <scope>NUCLEOTIDE SEQUENCE [LARGE SCALE GENOMIC DNA]</scope>
    <source>
        <strain evidence="4">SPB151</strain>
    </source>
</reference>
<dbReference type="RefSeq" id="WP_185445891.1">
    <property type="nucleotide sequence ID" value="NZ_CP043661.1"/>
</dbReference>
<dbReference type="GO" id="GO:0042597">
    <property type="term" value="C:periplasmic space"/>
    <property type="evidence" value="ECO:0007669"/>
    <property type="project" value="UniProtKB-ARBA"/>
</dbReference>
<dbReference type="PANTHER" id="PTHR30290:SF83">
    <property type="entry name" value="ABC TRANSPORTER SUBSTRATE-BINDING PROTEIN"/>
    <property type="match status" value="1"/>
</dbReference>
<dbReference type="PROSITE" id="PS51257">
    <property type="entry name" value="PROKAR_LIPOPROTEIN"/>
    <property type="match status" value="1"/>
</dbReference>
<dbReference type="PANTHER" id="PTHR30290">
    <property type="entry name" value="PERIPLASMIC BINDING COMPONENT OF ABC TRANSPORTER"/>
    <property type="match status" value="1"/>
</dbReference>
<dbReference type="InterPro" id="IPR039424">
    <property type="entry name" value="SBP_5"/>
</dbReference>
<dbReference type="KEGG" id="kqi:F1D05_02955"/>
<feature type="chain" id="PRO_5038359338" evidence="1">
    <location>
        <begin position="25"/>
        <end position="586"/>
    </location>
</feature>
<dbReference type="InterPro" id="IPR030678">
    <property type="entry name" value="Peptide/Ni-bd"/>
</dbReference>
<protein>
    <submittedName>
        <fullName evidence="3">ABC transporter substrate-binding protein</fullName>
    </submittedName>
</protein>
<evidence type="ECO:0000256" key="1">
    <source>
        <dbReference type="SAM" id="SignalP"/>
    </source>
</evidence>
<dbReference type="PIRSF" id="PIRSF002741">
    <property type="entry name" value="MppA"/>
    <property type="match status" value="1"/>
</dbReference>
<sequence>MNTRRIKTAIAATVVLALSLSACGGSDNNSGGSSGGDTAKAEFNAAMTKVFNASDKKGGIVKFADESAPDSVDTGDTYYGSQWDMVRLYSRALTMFTVAPGDASNKLVGDLAEDVGKATDGGKTWTYKIRKGVKFEDGTVITSKDVKYGVERSTDKTVFPDGPAYFDSMLNWPAGWAGPYKSKGMNTDSAISTPDDNTIVFHLKTAFAGFDYLAMTPQSVPVPAATDQGAKQKQHVISSGPYMFASYADGKSYTLKRNPNWDPATDPNRKALPDGVDMQMNVDAEDIDNRLISGDVDIALAGTGVTAATQSRVLGDPALKARADNPTLGRLWYTSINPTVKPFDNIECRKAIEYAMDKTSYQTAYGGEFAGGALATTLLPPIIPGYKQFDLYTTPDSKGDLAKAKESLTKCGQPNGFSTSISYRNERPKEKATAEAFQQQLAKIGIKITPKGFPKKDYFSTYAGNPPYVAKNGLGLAVNGWGADWNDGYGFLSQITDSRVIRETGGSSNTSVRIPEVDKLLDEAQGELDTAKREGDWAVIDQKVMEQAVIYPGVYAKSLLLRGKNLTNVFVNPQFGMYDYLSLGKP</sequence>
<keyword evidence="1" id="KW-0732">Signal</keyword>
<feature type="domain" description="Solute-binding protein family 5" evidence="2">
    <location>
        <begin position="106"/>
        <end position="498"/>
    </location>
</feature>
<dbReference type="AlphaFoldDB" id="A0A7G6WSU0"/>
<reference evidence="3 4" key="2">
    <citation type="journal article" date="2020" name="Microbiol. Resour. Announc.">
        <title>Antarctic desert soil bacteria exhibit high novel natural product potential, evaluated through long-read genome sequencing and comparative genomics.</title>
        <authorList>
            <person name="Benaud N."/>
            <person name="Edwards R.J."/>
            <person name="Amos T.G."/>
            <person name="D'Agostino P.M."/>
            <person name="Gutierrez-Chavez C."/>
            <person name="Montgomery K."/>
            <person name="Nicetic I."/>
            <person name="Ferrari B.C."/>
        </authorList>
    </citation>
    <scope>NUCLEOTIDE SEQUENCE [LARGE SCALE GENOMIC DNA]</scope>
    <source>
        <strain evidence="3 4">SPB151</strain>
    </source>
</reference>
<gene>
    <name evidence="3" type="ORF">F1D05_02955</name>
</gene>
<dbReference type="InterPro" id="IPR000914">
    <property type="entry name" value="SBP_5_dom"/>
</dbReference>
<dbReference type="Proteomes" id="UP000515563">
    <property type="component" value="Chromosome"/>
</dbReference>
<name>A0A7G6WSU0_9ACTN</name>
<dbReference type="GO" id="GO:0043190">
    <property type="term" value="C:ATP-binding cassette (ABC) transporter complex"/>
    <property type="evidence" value="ECO:0007669"/>
    <property type="project" value="InterPro"/>
</dbReference>